<dbReference type="Proteomes" id="UP000773462">
    <property type="component" value="Unassembled WGS sequence"/>
</dbReference>
<evidence type="ECO:0000256" key="1">
    <source>
        <dbReference type="ARBA" id="ARBA00023125"/>
    </source>
</evidence>
<dbReference type="InterPro" id="IPR036388">
    <property type="entry name" value="WH-like_DNA-bd_sf"/>
</dbReference>
<dbReference type="GO" id="GO:0003677">
    <property type="term" value="F:DNA binding"/>
    <property type="evidence" value="ECO:0007669"/>
    <property type="project" value="UniProtKB-KW"/>
</dbReference>
<dbReference type="PROSITE" id="PS50987">
    <property type="entry name" value="HTH_ARSR_2"/>
    <property type="match status" value="1"/>
</dbReference>
<dbReference type="InterPro" id="IPR011991">
    <property type="entry name" value="ArsR-like_HTH"/>
</dbReference>
<organism evidence="3 4">
    <name type="scientific">Paenibacillus silagei</name>
    <dbReference type="NCBI Taxonomy" id="1670801"/>
    <lineage>
        <taxon>Bacteria</taxon>
        <taxon>Bacillati</taxon>
        <taxon>Bacillota</taxon>
        <taxon>Bacilli</taxon>
        <taxon>Bacillales</taxon>
        <taxon>Paenibacillaceae</taxon>
        <taxon>Paenibacillus</taxon>
    </lineage>
</organism>
<evidence type="ECO:0000313" key="3">
    <source>
        <dbReference type="EMBL" id="MBP2110520.1"/>
    </source>
</evidence>
<dbReference type="EMBL" id="JAGGLV010000001">
    <property type="protein sequence ID" value="MBP2110520.1"/>
    <property type="molecule type" value="Genomic_DNA"/>
</dbReference>
<evidence type="ECO:0000313" key="4">
    <source>
        <dbReference type="Proteomes" id="UP000773462"/>
    </source>
</evidence>
<accession>A0ABS4NKD9</accession>
<keyword evidence="1 3" id="KW-0238">DNA-binding</keyword>
<dbReference type="SMART" id="SM00418">
    <property type="entry name" value="HTH_ARSR"/>
    <property type="match status" value="1"/>
</dbReference>
<proteinExistence type="predicted"/>
<dbReference type="Gene3D" id="1.10.10.10">
    <property type="entry name" value="Winged helix-like DNA-binding domain superfamily/Winged helix DNA-binding domain"/>
    <property type="match status" value="1"/>
</dbReference>
<dbReference type="PRINTS" id="PR00778">
    <property type="entry name" value="HTHARSR"/>
</dbReference>
<evidence type="ECO:0000259" key="2">
    <source>
        <dbReference type="PROSITE" id="PS50987"/>
    </source>
</evidence>
<comment type="caution">
    <text evidence="3">The sequence shown here is derived from an EMBL/GenBank/DDBJ whole genome shotgun (WGS) entry which is preliminary data.</text>
</comment>
<sequence>MKQLHHPDRKDIQLASVLYALSDPIRLYVVSEICNHGPQSCNSFKVPIAKSTLTHHARTLREAGVIHTRVQGTQRILSLRTEDLDERFPGLLDSVLHAYVRPGPDEGFGEPEEEGQEQG</sequence>
<dbReference type="RefSeq" id="WP_209869238.1">
    <property type="nucleotide sequence ID" value="NZ_JAGGLV010000001.1"/>
</dbReference>
<dbReference type="InterPro" id="IPR001845">
    <property type="entry name" value="HTH_ArsR_DNA-bd_dom"/>
</dbReference>
<reference evidence="3 4" key="1">
    <citation type="submission" date="2021-03" db="EMBL/GenBank/DDBJ databases">
        <title>Genomic Encyclopedia of Type Strains, Phase IV (KMG-IV): sequencing the most valuable type-strain genomes for metagenomic binning, comparative biology and taxonomic classification.</title>
        <authorList>
            <person name="Goeker M."/>
        </authorList>
    </citation>
    <scope>NUCLEOTIDE SEQUENCE [LARGE SCALE GENOMIC DNA]</scope>
    <source>
        <strain evidence="3 4">DSM 101953</strain>
    </source>
</reference>
<name>A0ABS4NKD9_9BACL</name>
<dbReference type="CDD" id="cd00090">
    <property type="entry name" value="HTH_ARSR"/>
    <property type="match status" value="1"/>
</dbReference>
<dbReference type="SUPFAM" id="SSF46785">
    <property type="entry name" value="Winged helix' DNA-binding domain"/>
    <property type="match status" value="1"/>
</dbReference>
<keyword evidence="4" id="KW-1185">Reference proteome</keyword>
<protein>
    <submittedName>
        <fullName evidence="3">DNA-binding transcriptional ArsR family regulator</fullName>
    </submittedName>
</protein>
<feature type="domain" description="HTH arsR-type" evidence="2">
    <location>
        <begin position="6"/>
        <end position="99"/>
    </location>
</feature>
<dbReference type="InterPro" id="IPR036390">
    <property type="entry name" value="WH_DNA-bd_sf"/>
</dbReference>
<gene>
    <name evidence="3" type="ORF">J2Z70_000659</name>
</gene>